<dbReference type="Proteomes" id="UP000289152">
    <property type="component" value="Unassembled WGS sequence"/>
</dbReference>
<dbReference type="InParanoid" id="A0A4Q1B8D5"/>
<evidence type="ECO:0000313" key="5">
    <source>
        <dbReference type="EMBL" id="RXK34999.1"/>
    </source>
</evidence>
<evidence type="ECO:0000256" key="2">
    <source>
        <dbReference type="ARBA" id="ARBA00023186"/>
    </source>
</evidence>
<dbReference type="OrthoDB" id="2550922at2759"/>
<evidence type="ECO:0000313" key="6">
    <source>
        <dbReference type="Proteomes" id="UP000289152"/>
    </source>
</evidence>
<protein>
    <recommendedName>
        <fullName evidence="7">Urease accessory protein UreF</fullName>
    </recommendedName>
</protein>
<evidence type="ECO:0000256" key="1">
    <source>
        <dbReference type="ARBA" id="ARBA00022988"/>
    </source>
</evidence>
<feature type="region of interest" description="Disordered" evidence="4">
    <location>
        <begin position="51"/>
        <end position="71"/>
    </location>
</feature>
<gene>
    <name evidence="5" type="ORF">M231_07753</name>
</gene>
<reference evidence="5 6" key="1">
    <citation type="submission" date="2016-06" db="EMBL/GenBank/DDBJ databases">
        <title>Evolution of pathogenesis and genome organization in the Tremellales.</title>
        <authorList>
            <person name="Cuomo C."/>
            <person name="Litvintseva A."/>
            <person name="Heitman J."/>
            <person name="Chen Y."/>
            <person name="Sun S."/>
            <person name="Springer D."/>
            <person name="Dromer F."/>
            <person name="Young S."/>
            <person name="Zeng Q."/>
            <person name="Chapman S."/>
            <person name="Gujja S."/>
            <person name="Saif S."/>
            <person name="Birren B."/>
        </authorList>
    </citation>
    <scope>NUCLEOTIDE SEQUENCE [LARGE SCALE GENOMIC DNA]</scope>
    <source>
        <strain evidence="5 6">ATCC 28783</strain>
    </source>
</reference>
<keyword evidence="2" id="KW-0143">Chaperone</keyword>
<evidence type="ECO:0000256" key="4">
    <source>
        <dbReference type="SAM" id="MobiDB-lite"/>
    </source>
</evidence>
<comment type="caution">
    <text evidence="5">The sequence shown here is derived from an EMBL/GenBank/DDBJ whole genome shotgun (WGS) entry which is preliminary data.</text>
</comment>
<dbReference type="InterPro" id="IPR038277">
    <property type="entry name" value="UreF_sf"/>
</dbReference>
<dbReference type="VEuPathDB" id="FungiDB:TREMEDRAFT_33690"/>
<name>A0A4Q1B8D5_TREME</name>
<proteinExistence type="inferred from homology"/>
<organism evidence="5 6">
    <name type="scientific">Tremella mesenterica</name>
    <name type="common">Jelly fungus</name>
    <dbReference type="NCBI Taxonomy" id="5217"/>
    <lineage>
        <taxon>Eukaryota</taxon>
        <taxon>Fungi</taxon>
        <taxon>Dikarya</taxon>
        <taxon>Basidiomycota</taxon>
        <taxon>Agaricomycotina</taxon>
        <taxon>Tremellomycetes</taxon>
        <taxon>Tremellales</taxon>
        <taxon>Tremellaceae</taxon>
        <taxon>Tremella</taxon>
    </lineage>
</organism>
<evidence type="ECO:0008006" key="7">
    <source>
        <dbReference type="Google" id="ProtNLM"/>
    </source>
</evidence>
<dbReference type="FunCoup" id="A0A4Q1B8D5">
    <property type="interactions" value="7"/>
</dbReference>
<feature type="region of interest" description="Disordered" evidence="4">
    <location>
        <begin position="173"/>
        <end position="207"/>
    </location>
</feature>
<keyword evidence="6" id="KW-1185">Reference proteome</keyword>
<dbReference type="PANTHER" id="PTHR33620:SF1">
    <property type="entry name" value="UREASE ACCESSORY PROTEIN F"/>
    <property type="match status" value="1"/>
</dbReference>
<dbReference type="PANTHER" id="PTHR33620">
    <property type="entry name" value="UREASE ACCESSORY PROTEIN F"/>
    <property type="match status" value="1"/>
</dbReference>
<comment type="similarity">
    <text evidence="3">Belongs to the UreF family.</text>
</comment>
<dbReference type="GO" id="GO:0016151">
    <property type="term" value="F:nickel cation binding"/>
    <property type="evidence" value="ECO:0007669"/>
    <property type="project" value="InterPro"/>
</dbReference>
<dbReference type="EMBL" id="SDIL01000166">
    <property type="protein sequence ID" value="RXK34999.1"/>
    <property type="molecule type" value="Genomic_DNA"/>
</dbReference>
<dbReference type="Pfam" id="PF01730">
    <property type="entry name" value="UreF"/>
    <property type="match status" value="1"/>
</dbReference>
<dbReference type="AlphaFoldDB" id="A0A4Q1B8D5"/>
<evidence type="ECO:0000256" key="3">
    <source>
        <dbReference type="ARBA" id="ARBA00046339"/>
    </source>
</evidence>
<dbReference type="Gene3D" id="1.10.4190.10">
    <property type="entry name" value="Urease accessory protein UreF"/>
    <property type="match status" value="1"/>
</dbReference>
<dbReference type="InterPro" id="IPR002639">
    <property type="entry name" value="UreF"/>
</dbReference>
<keyword evidence="1" id="KW-0996">Nickel insertion</keyword>
<sequence length="368" mass="40505">MSPSTVLTHDHLLYILLDSNLPTGGFVSSSGLESYAKHGFLPLRSYPSTRFHQRSDPAQSPPHPVPPSAKRSTADNVIHFVESEMDNFASTTCPFVCDGWRILDTGVQVPQETLTSGLHAKVQEMLREITTLDRYHESTLLSVVGRRASKAQGVALLTLFTRSLCSITDDVSAGSSEHISGEDGWQGGDHAAKDEQSTELEDDREERRRNGELLSRLVVEEYKRSIRRCTTPGHLAVCWGVIMSALGLDLGTSLHLYLFLHCRSVLSSAVRLNLVGPYASTRLLLSLQGAIDRCVASTLNSTTTSPVNDMIHDNAVSGERDKGDVGINSGWQGWDWTRKAETAPSTTWPLGEILLARHDMQHSRIFNS</sequence>
<dbReference type="STRING" id="5217.A0A4Q1B8D5"/>
<accession>A0A4Q1B8D5</accession>